<dbReference type="KEGG" id="dqu:106744502"/>
<feature type="region of interest" description="Disordered" evidence="1">
    <location>
        <begin position="1"/>
        <end position="26"/>
    </location>
</feature>
<protein>
    <submittedName>
        <fullName evidence="3">Uncharacterized protein LOC106744502 isoform X1</fullName>
    </submittedName>
</protein>
<feature type="region of interest" description="Disordered" evidence="1">
    <location>
        <begin position="132"/>
        <end position="166"/>
    </location>
</feature>
<reference evidence="3" key="1">
    <citation type="submission" date="2025-08" db="UniProtKB">
        <authorList>
            <consortium name="RefSeq"/>
        </authorList>
    </citation>
    <scope>IDENTIFICATION</scope>
</reference>
<dbReference type="GeneID" id="106744502"/>
<keyword evidence="2" id="KW-1185">Reference proteome</keyword>
<evidence type="ECO:0000313" key="2">
    <source>
        <dbReference type="Proteomes" id="UP000515204"/>
    </source>
</evidence>
<dbReference type="AlphaFoldDB" id="A0A6P3X935"/>
<proteinExistence type="predicted"/>
<feature type="compositionally biased region" description="Polar residues" evidence="1">
    <location>
        <begin position="14"/>
        <end position="26"/>
    </location>
</feature>
<evidence type="ECO:0000256" key="1">
    <source>
        <dbReference type="SAM" id="MobiDB-lite"/>
    </source>
</evidence>
<organism evidence="2 3">
    <name type="scientific">Dinoponera quadriceps</name>
    <name type="common">South American ant</name>
    <dbReference type="NCBI Taxonomy" id="609295"/>
    <lineage>
        <taxon>Eukaryota</taxon>
        <taxon>Metazoa</taxon>
        <taxon>Ecdysozoa</taxon>
        <taxon>Arthropoda</taxon>
        <taxon>Hexapoda</taxon>
        <taxon>Insecta</taxon>
        <taxon>Pterygota</taxon>
        <taxon>Neoptera</taxon>
        <taxon>Endopterygota</taxon>
        <taxon>Hymenoptera</taxon>
        <taxon>Apocrita</taxon>
        <taxon>Aculeata</taxon>
        <taxon>Formicoidea</taxon>
        <taxon>Formicidae</taxon>
        <taxon>Ponerinae</taxon>
        <taxon>Ponerini</taxon>
        <taxon>Dinoponera</taxon>
    </lineage>
</organism>
<name>A0A6P3X935_DINQU</name>
<dbReference type="Proteomes" id="UP000515204">
    <property type="component" value="Unplaced"/>
</dbReference>
<gene>
    <name evidence="3" type="primary">LOC106744502</name>
</gene>
<sequence>MIQSEPFPSETIDSETSNSRRSTSDTFISETLKIESPASEMIFMSDLEMTDLETIDSRKSVFRTPAPGTSASETRFPSEMAPSGTLASIMPVFETVKLEPYETADSETIYSELPIYDTPGSEMLVFETIKLEPPASETSDSETADSKTVYSGRSVSGTPDPGTSASEIRASEIWSRNGKPHLSKNLMEALDAISHGMSLRKAEQIHYIQIDFTSIKQRAYTRIYAEDPPDEKEKTRTETFDGGLRCHHPWDDSDESCGDIFYIQINFTILQQRSPRFNKEEGSMYSS</sequence>
<accession>A0A6P3X935</accession>
<evidence type="ECO:0000313" key="3">
    <source>
        <dbReference type="RefSeq" id="XP_014474833.1"/>
    </source>
</evidence>
<dbReference type="RefSeq" id="XP_014474833.1">
    <property type="nucleotide sequence ID" value="XM_014619347.1"/>
</dbReference>
<feature type="compositionally biased region" description="Polar residues" evidence="1">
    <location>
        <begin position="146"/>
        <end position="166"/>
    </location>
</feature>